<reference evidence="5" key="1">
    <citation type="submission" date="2014-03" db="EMBL/GenBank/DDBJ databases">
        <title>The Genome Sequence of Puccinia striiformis f. sp. tritici PST-78.</title>
        <authorList>
            <consortium name="The Broad Institute Genome Sequencing Platform"/>
            <person name="Cuomo C."/>
            <person name="Hulbert S."/>
            <person name="Chen X."/>
            <person name="Walker B."/>
            <person name="Young S.K."/>
            <person name="Zeng Q."/>
            <person name="Gargeya S."/>
            <person name="Fitzgerald M."/>
            <person name="Haas B."/>
            <person name="Abouelleil A."/>
            <person name="Alvarado L."/>
            <person name="Arachchi H.M."/>
            <person name="Berlin A.M."/>
            <person name="Chapman S.B."/>
            <person name="Goldberg J."/>
            <person name="Griggs A."/>
            <person name="Gujja S."/>
            <person name="Hansen M."/>
            <person name="Howarth C."/>
            <person name="Imamovic A."/>
            <person name="Larimer J."/>
            <person name="McCowan C."/>
            <person name="Montmayeur A."/>
            <person name="Murphy C."/>
            <person name="Neiman D."/>
            <person name="Pearson M."/>
            <person name="Priest M."/>
            <person name="Roberts A."/>
            <person name="Saif S."/>
            <person name="Shea T."/>
            <person name="Sisk P."/>
            <person name="Sykes S."/>
            <person name="Wortman J."/>
            <person name="Nusbaum C."/>
            <person name="Birren B."/>
        </authorList>
    </citation>
    <scope>NUCLEOTIDE SEQUENCE [LARGE SCALE GENOMIC DNA]</scope>
    <source>
        <strain evidence="5">race PST-78</strain>
    </source>
</reference>
<keyword evidence="2" id="KW-0813">Transport</keyword>
<evidence type="ECO:0000256" key="1">
    <source>
        <dbReference type="ARBA" id="ARBA00004123"/>
    </source>
</evidence>
<dbReference type="PANTHER" id="PTHR13405">
    <property type="entry name" value="NUCLEAR PORE COMPLEX PROTEIN NUP133"/>
    <property type="match status" value="1"/>
</dbReference>
<name>A0A0L0VRN7_9BASI</name>
<dbReference type="InterPro" id="IPR037624">
    <property type="entry name" value="Nup133-like"/>
</dbReference>
<dbReference type="Gene3D" id="1.20.58.1380">
    <property type="match status" value="1"/>
</dbReference>
<evidence type="ECO:0000256" key="3">
    <source>
        <dbReference type="ARBA" id="ARBA00023242"/>
    </source>
</evidence>
<dbReference type="AlphaFoldDB" id="A0A0L0VRN7"/>
<sequence length="240" mass="27418">MDYGKFLWIHDLAIDRFDHSSLVLLKEAESEKNLANQKAQLKLSDLCKYILESQPQYSLLSLEQQIEVLRQHLAPNLIDRPAFGQIEDLIEFYGLKANLEEQVEDSVITLDDIVPGRAQPALKSVWRRIYIHEDWQALKKSINLSDKDLSTCLKSTSLYHVLSSSINTNDSGKGELPISSPNESFFDPTISFNDNLAIRFPDHLLSELEQLSKDYQSGNCQLQEAIKSGNVWEFYSEIIV</sequence>
<organism evidence="4 5">
    <name type="scientific">Puccinia striiformis f. sp. tritici PST-78</name>
    <dbReference type="NCBI Taxonomy" id="1165861"/>
    <lineage>
        <taxon>Eukaryota</taxon>
        <taxon>Fungi</taxon>
        <taxon>Dikarya</taxon>
        <taxon>Basidiomycota</taxon>
        <taxon>Pucciniomycotina</taxon>
        <taxon>Pucciniomycetes</taxon>
        <taxon>Pucciniales</taxon>
        <taxon>Pucciniaceae</taxon>
        <taxon>Puccinia</taxon>
    </lineage>
</organism>
<evidence type="ECO:0000256" key="2">
    <source>
        <dbReference type="ARBA" id="ARBA00022448"/>
    </source>
</evidence>
<dbReference type="GO" id="GO:0016973">
    <property type="term" value="P:poly(A)+ mRNA export from nucleus"/>
    <property type="evidence" value="ECO:0007669"/>
    <property type="project" value="TreeGrafter"/>
</dbReference>
<comment type="subcellular location">
    <subcellularLocation>
        <location evidence="1">Nucleus</location>
    </subcellularLocation>
</comment>
<dbReference type="PANTHER" id="PTHR13405:SF11">
    <property type="entry name" value="NUCLEAR PORE COMPLEX PROTEIN NUP133"/>
    <property type="match status" value="1"/>
</dbReference>
<dbReference type="Proteomes" id="UP000054564">
    <property type="component" value="Unassembled WGS sequence"/>
</dbReference>
<comment type="caution">
    <text evidence="4">The sequence shown here is derived from an EMBL/GenBank/DDBJ whole genome shotgun (WGS) entry which is preliminary data.</text>
</comment>
<dbReference type="GO" id="GO:0017056">
    <property type="term" value="F:structural constituent of nuclear pore"/>
    <property type="evidence" value="ECO:0007669"/>
    <property type="project" value="InterPro"/>
</dbReference>
<dbReference type="GO" id="GO:0006606">
    <property type="term" value="P:protein import into nucleus"/>
    <property type="evidence" value="ECO:0007669"/>
    <property type="project" value="TreeGrafter"/>
</dbReference>
<dbReference type="STRING" id="1165861.A0A0L0VRN7"/>
<dbReference type="EMBL" id="AJIL01000026">
    <property type="protein sequence ID" value="KNF01929.1"/>
    <property type="molecule type" value="Genomic_DNA"/>
</dbReference>
<keyword evidence="3" id="KW-0539">Nucleus</keyword>
<dbReference type="GO" id="GO:0031080">
    <property type="term" value="C:nuclear pore outer ring"/>
    <property type="evidence" value="ECO:0007669"/>
    <property type="project" value="TreeGrafter"/>
</dbReference>
<evidence type="ECO:0000313" key="4">
    <source>
        <dbReference type="EMBL" id="KNF01929.1"/>
    </source>
</evidence>
<proteinExistence type="predicted"/>
<dbReference type="GO" id="GO:0000972">
    <property type="term" value="P:transcription-dependent tethering of RNA polymerase II gene DNA at nuclear periphery"/>
    <property type="evidence" value="ECO:0007669"/>
    <property type="project" value="TreeGrafter"/>
</dbReference>
<gene>
    <name evidence="4" type="ORF">PSTG_04754</name>
</gene>
<accession>A0A0L0VRN7</accession>
<keyword evidence="5" id="KW-1185">Reference proteome</keyword>
<evidence type="ECO:0000313" key="5">
    <source>
        <dbReference type="Proteomes" id="UP000054564"/>
    </source>
</evidence>
<protein>
    <submittedName>
        <fullName evidence="4">Uncharacterized protein</fullName>
    </submittedName>
</protein>